<evidence type="ECO:0008006" key="3">
    <source>
        <dbReference type="Google" id="ProtNLM"/>
    </source>
</evidence>
<keyword evidence="2" id="KW-1185">Reference proteome</keyword>
<evidence type="ECO:0000313" key="2">
    <source>
        <dbReference type="Proteomes" id="UP000267821"/>
    </source>
</evidence>
<proteinExistence type="predicted"/>
<gene>
    <name evidence="1" type="ORF">L211DRAFT_749306</name>
</gene>
<organism evidence="1 2">
    <name type="scientific">Terfezia boudieri ATCC MYA-4762</name>
    <dbReference type="NCBI Taxonomy" id="1051890"/>
    <lineage>
        <taxon>Eukaryota</taxon>
        <taxon>Fungi</taxon>
        <taxon>Dikarya</taxon>
        <taxon>Ascomycota</taxon>
        <taxon>Pezizomycotina</taxon>
        <taxon>Pezizomycetes</taxon>
        <taxon>Pezizales</taxon>
        <taxon>Pezizaceae</taxon>
        <taxon>Terfezia</taxon>
    </lineage>
</organism>
<accession>A0A3N4LI55</accession>
<dbReference type="Gene3D" id="2.70.50.70">
    <property type="match status" value="1"/>
</dbReference>
<dbReference type="PANTHER" id="PTHR36182:SF2">
    <property type="entry name" value="LYTIC POLYSACCHARIDE MONOOXYGENASE"/>
    <property type="match status" value="1"/>
</dbReference>
<feature type="non-terminal residue" evidence="1">
    <location>
        <position position="1"/>
    </location>
</feature>
<sequence length="180" mass="19132">DNMGPVQPSGANFPCTVDNFSNKSGEGPTITPGRSSKFQLLGTAVHSGGSCQISITYDSPPTKNSNWRVIKSFEGGCPVKHDGNLSEGLGVDNKLPPLVYTVPKGMPGGAATIAWTWVNSTGNREFYMRCQAVKIGGSRKNKKVFNKLPPLFVANVGSENKCTTMGAEGKNIIFPKPGKN</sequence>
<reference evidence="1 2" key="1">
    <citation type="journal article" date="2018" name="Nat. Ecol. Evol.">
        <title>Pezizomycetes genomes reveal the molecular basis of ectomycorrhizal truffle lifestyle.</title>
        <authorList>
            <person name="Murat C."/>
            <person name="Payen T."/>
            <person name="Noel B."/>
            <person name="Kuo A."/>
            <person name="Morin E."/>
            <person name="Chen J."/>
            <person name="Kohler A."/>
            <person name="Krizsan K."/>
            <person name="Balestrini R."/>
            <person name="Da Silva C."/>
            <person name="Montanini B."/>
            <person name="Hainaut M."/>
            <person name="Levati E."/>
            <person name="Barry K.W."/>
            <person name="Belfiori B."/>
            <person name="Cichocki N."/>
            <person name="Clum A."/>
            <person name="Dockter R.B."/>
            <person name="Fauchery L."/>
            <person name="Guy J."/>
            <person name="Iotti M."/>
            <person name="Le Tacon F."/>
            <person name="Lindquist E.A."/>
            <person name="Lipzen A."/>
            <person name="Malagnac F."/>
            <person name="Mello A."/>
            <person name="Molinier V."/>
            <person name="Miyauchi S."/>
            <person name="Poulain J."/>
            <person name="Riccioni C."/>
            <person name="Rubini A."/>
            <person name="Sitrit Y."/>
            <person name="Splivallo R."/>
            <person name="Traeger S."/>
            <person name="Wang M."/>
            <person name="Zifcakova L."/>
            <person name="Wipf D."/>
            <person name="Zambonelli A."/>
            <person name="Paolocci F."/>
            <person name="Nowrousian M."/>
            <person name="Ottonello S."/>
            <person name="Baldrian P."/>
            <person name="Spatafora J.W."/>
            <person name="Henrissat B."/>
            <person name="Nagy L.G."/>
            <person name="Aury J.M."/>
            <person name="Wincker P."/>
            <person name="Grigoriev I.V."/>
            <person name="Bonfante P."/>
            <person name="Martin F.M."/>
        </authorList>
    </citation>
    <scope>NUCLEOTIDE SEQUENCE [LARGE SCALE GENOMIC DNA]</scope>
    <source>
        <strain evidence="1 2">ATCC MYA-4762</strain>
    </source>
</reference>
<protein>
    <recommendedName>
        <fullName evidence="3">Lytic polysaccharide monooxygenase</fullName>
    </recommendedName>
</protein>
<dbReference type="PANTHER" id="PTHR36182">
    <property type="entry name" value="PROTEIN, PUTATIVE (AFU_ORTHOLOGUE AFUA_6G10930)-RELATED"/>
    <property type="match status" value="1"/>
</dbReference>
<feature type="non-terminal residue" evidence="1">
    <location>
        <position position="180"/>
    </location>
</feature>
<dbReference type="InParanoid" id="A0A3N4LI55"/>
<evidence type="ECO:0000313" key="1">
    <source>
        <dbReference type="EMBL" id="RPB20331.1"/>
    </source>
</evidence>
<dbReference type="AlphaFoldDB" id="A0A3N4LI55"/>
<dbReference type="Proteomes" id="UP000267821">
    <property type="component" value="Unassembled WGS sequence"/>
</dbReference>
<dbReference type="EMBL" id="ML121574">
    <property type="protein sequence ID" value="RPB20331.1"/>
    <property type="molecule type" value="Genomic_DNA"/>
</dbReference>
<dbReference type="STRING" id="1051890.A0A3N4LI55"/>
<name>A0A3N4LI55_9PEZI</name>
<dbReference type="OrthoDB" id="2342176at2759"/>